<evidence type="ECO:0000313" key="2">
    <source>
        <dbReference type="Proteomes" id="UP000030780"/>
    </source>
</evidence>
<gene>
    <name evidence="1" type="ORF">KM1_331320</name>
</gene>
<evidence type="ECO:0000313" key="1">
    <source>
        <dbReference type="EMBL" id="EMS11996.1"/>
    </source>
</evidence>
<dbReference type="Proteomes" id="UP000030780">
    <property type="component" value="Unassembled WGS sequence"/>
</dbReference>
<dbReference type="EMBL" id="KB638582">
    <property type="protein sequence ID" value="EMS11996.1"/>
    <property type="molecule type" value="Genomic_DNA"/>
</dbReference>
<dbReference type="VEuPathDB" id="AmoebaDB:KM1_331320"/>
<reference evidence="1 2" key="1">
    <citation type="submission" date="2013-01" db="EMBL/GenBank/DDBJ databases">
        <authorList>
            <person name="Inman J."/>
            <person name="Zafar N."/>
            <person name="Lorenzi H."/>
            <person name="Caler E."/>
        </authorList>
    </citation>
    <scope>NUCLEOTIDE SEQUENCE [LARGE SCALE GENOMIC DNA]</scope>
    <source>
        <strain evidence="1 2">HM-3:IMSS</strain>
    </source>
</reference>
<protein>
    <submittedName>
        <fullName evidence="1">Uncharacterized protein</fullName>
    </submittedName>
</protein>
<accession>M7W1W8</accession>
<dbReference type="AlphaFoldDB" id="M7W1W8"/>
<name>M7W1W8_ENTHI</name>
<proteinExistence type="predicted"/>
<organism evidence="1 2">
    <name type="scientific">Entamoeba histolytica HM-3:IMSS</name>
    <dbReference type="NCBI Taxonomy" id="885315"/>
    <lineage>
        <taxon>Eukaryota</taxon>
        <taxon>Amoebozoa</taxon>
        <taxon>Evosea</taxon>
        <taxon>Archamoebae</taxon>
        <taxon>Mastigamoebida</taxon>
        <taxon>Entamoebidae</taxon>
        <taxon>Entamoeba</taxon>
    </lineage>
</organism>
<sequence length="65" mass="7459">MNGTINNDKVDLVVIPSDHGITFNTNLGDDDKNNVIEEHDSFESVEYLYDRNLDDNLNDYLNNLN</sequence>